<name>A0A0C9WVE3_9AGAR</name>
<feature type="region of interest" description="Disordered" evidence="1">
    <location>
        <begin position="87"/>
        <end position="113"/>
    </location>
</feature>
<proteinExistence type="predicted"/>
<feature type="region of interest" description="Disordered" evidence="1">
    <location>
        <begin position="23"/>
        <end position="69"/>
    </location>
</feature>
<evidence type="ECO:0000313" key="3">
    <source>
        <dbReference type="Proteomes" id="UP000054477"/>
    </source>
</evidence>
<dbReference type="Proteomes" id="UP000054477">
    <property type="component" value="Unassembled WGS sequence"/>
</dbReference>
<reference evidence="2 3" key="1">
    <citation type="submission" date="2014-04" db="EMBL/GenBank/DDBJ databases">
        <authorList>
            <consortium name="DOE Joint Genome Institute"/>
            <person name="Kuo A."/>
            <person name="Kohler A."/>
            <person name="Nagy L.G."/>
            <person name="Floudas D."/>
            <person name="Copeland A."/>
            <person name="Barry K.W."/>
            <person name="Cichocki N."/>
            <person name="Veneault-Fourrey C."/>
            <person name="LaButti K."/>
            <person name="Lindquist E.A."/>
            <person name="Lipzen A."/>
            <person name="Lundell T."/>
            <person name="Morin E."/>
            <person name="Murat C."/>
            <person name="Sun H."/>
            <person name="Tunlid A."/>
            <person name="Henrissat B."/>
            <person name="Grigoriev I.V."/>
            <person name="Hibbett D.S."/>
            <person name="Martin F."/>
            <person name="Nordberg H.P."/>
            <person name="Cantor M.N."/>
            <person name="Hua S.X."/>
        </authorList>
    </citation>
    <scope>NUCLEOTIDE SEQUENCE [LARGE SCALE GENOMIC DNA]</scope>
    <source>
        <strain evidence="2 3">LaAM-08-1</strain>
    </source>
</reference>
<organism evidence="2 3">
    <name type="scientific">Laccaria amethystina LaAM-08-1</name>
    <dbReference type="NCBI Taxonomy" id="1095629"/>
    <lineage>
        <taxon>Eukaryota</taxon>
        <taxon>Fungi</taxon>
        <taxon>Dikarya</taxon>
        <taxon>Basidiomycota</taxon>
        <taxon>Agaricomycotina</taxon>
        <taxon>Agaricomycetes</taxon>
        <taxon>Agaricomycetidae</taxon>
        <taxon>Agaricales</taxon>
        <taxon>Agaricineae</taxon>
        <taxon>Hydnangiaceae</taxon>
        <taxon>Laccaria</taxon>
    </lineage>
</organism>
<dbReference type="HOGENOM" id="CLU_2133894_0_0_1"/>
<dbReference type="AlphaFoldDB" id="A0A0C9WVE3"/>
<evidence type="ECO:0000313" key="2">
    <source>
        <dbReference type="EMBL" id="KIJ96420.1"/>
    </source>
</evidence>
<gene>
    <name evidence="2" type="ORF">K443DRAFT_284384</name>
</gene>
<accession>A0A0C9WVE3</accession>
<dbReference type="EMBL" id="KN838722">
    <property type="protein sequence ID" value="KIJ96420.1"/>
    <property type="molecule type" value="Genomic_DNA"/>
</dbReference>
<keyword evidence="3" id="KW-1185">Reference proteome</keyword>
<evidence type="ECO:0000256" key="1">
    <source>
        <dbReference type="SAM" id="MobiDB-lite"/>
    </source>
</evidence>
<protein>
    <submittedName>
        <fullName evidence="2">Uncharacterized protein</fullName>
    </submittedName>
</protein>
<sequence length="113" mass="12089">MCNQPNDYFLESLWSLKKASARLWSPEPRSANLKSAAANRRPSSTAPILGPPSSANRGVDAGPAVASEIPDNPAAHQVTIGYDQVKHHTEGAGDRSRNGLRSPKISFIVANKD</sequence>
<feature type="compositionally biased region" description="Basic and acidic residues" evidence="1">
    <location>
        <begin position="87"/>
        <end position="97"/>
    </location>
</feature>
<reference evidence="3" key="2">
    <citation type="submission" date="2015-01" db="EMBL/GenBank/DDBJ databases">
        <title>Evolutionary Origins and Diversification of the Mycorrhizal Mutualists.</title>
        <authorList>
            <consortium name="DOE Joint Genome Institute"/>
            <consortium name="Mycorrhizal Genomics Consortium"/>
            <person name="Kohler A."/>
            <person name="Kuo A."/>
            <person name="Nagy L.G."/>
            <person name="Floudas D."/>
            <person name="Copeland A."/>
            <person name="Barry K.W."/>
            <person name="Cichocki N."/>
            <person name="Veneault-Fourrey C."/>
            <person name="LaButti K."/>
            <person name="Lindquist E.A."/>
            <person name="Lipzen A."/>
            <person name="Lundell T."/>
            <person name="Morin E."/>
            <person name="Murat C."/>
            <person name="Riley R."/>
            <person name="Ohm R."/>
            <person name="Sun H."/>
            <person name="Tunlid A."/>
            <person name="Henrissat B."/>
            <person name="Grigoriev I.V."/>
            <person name="Hibbett D.S."/>
            <person name="Martin F."/>
        </authorList>
    </citation>
    <scope>NUCLEOTIDE SEQUENCE [LARGE SCALE GENOMIC DNA]</scope>
    <source>
        <strain evidence="3">LaAM-08-1</strain>
    </source>
</reference>